<dbReference type="InterPro" id="IPR051472">
    <property type="entry name" value="T3SS_Stator/FliH"/>
</dbReference>
<comment type="function">
    <text evidence="1">Needed for flagellar regrowth and assembly.</text>
</comment>
<feature type="compositionally biased region" description="Basic and acidic residues" evidence="8">
    <location>
        <begin position="16"/>
        <end position="30"/>
    </location>
</feature>
<accession>A0A4S3KJL2</accession>
<dbReference type="OrthoDB" id="6196089at2"/>
<dbReference type="Proteomes" id="UP000306317">
    <property type="component" value="Unassembled WGS sequence"/>
</dbReference>
<dbReference type="EMBL" id="MWIO01000013">
    <property type="protein sequence ID" value="THD08967.1"/>
    <property type="molecule type" value="Genomic_DNA"/>
</dbReference>
<sequence length="215" mass="23304">MVAVFHNAAQDFRRWELPEVGNDHPHRRATDPPAPQPTVRELEALHQQARAEGFTSGHAEGLAAGQQQVREQLARLGALCDAVARPLQSLDEQVEKELARLATVIARRVIVRELKLSPELIAQAVRQAAAALPAAARELRVHVHPDDLALLRDLGALESHWQLLADPTLARGDCRLESERSRLDARVDARLAAVVDAVLGDDAGDEVVAAGEGNA</sequence>
<proteinExistence type="inferred from homology"/>
<dbReference type="PANTHER" id="PTHR34982:SF1">
    <property type="entry name" value="FLAGELLAR ASSEMBLY PROTEIN FLIH"/>
    <property type="match status" value="1"/>
</dbReference>
<evidence type="ECO:0000313" key="10">
    <source>
        <dbReference type="EMBL" id="THD08967.1"/>
    </source>
</evidence>
<feature type="domain" description="Flagellar assembly protein FliH/Type III secretion system HrpE" evidence="9">
    <location>
        <begin position="71"/>
        <end position="192"/>
    </location>
</feature>
<keyword evidence="10" id="KW-0969">Cilium</keyword>
<dbReference type="RefSeq" id="WP_136257451.1">
    <property type="nucleotide sequence ID" value="NZ_MWIO01000013.1"/>
</dbReference>
<dbReference type="InterPro" id="IPR018035">
    <property type="entry name" value="Flagellar_FliH/T3SS_HrpE"/>
</dbReference>
<keyword evidence="4" id="KW-0813">Transport</keyword>
<dbReference type="GO" id="GO:0015031">
    <property type="term" value="P:protein transport"/>
    <property type="evidence" value="ECO:0007669"/>
    <property type="project" value="UniProtKB-KW"/>
</dbReference>
<organism evidence="10 11">
    <name type="scientific">Rhodanobacter lindaniclasticus</name>
    <dbReference type="NCBI Taxonomy" id="75310"/>
    <lineage>
        <taxon>Bacteria</taxon>
        <taxon>Pseudomonadati</taxon>
        <taxon>Pseudomonadota</taxon>
        <taxon>Gammaproteobacteria</taxon>
        <taxon>Lysobacterales</taxon>
        <taxon>Rhodanobacteraceae</taxon>
        <taxon>Rhodanobacter</taxon>
    </lineage>
</organism>
<dbReference type="AlphaFoldDB" id="A0A4S3KJL2"/>
<keyword evidence="7" id="KW-1006">Bacterial flagellum protein export</keyword>
<evidence type="ECO:0000256" key="2">
    <source>
        <dbReference type="ARBA" id="ARBA00006602"/>
    </source>
</evidence>
<evidence type="ECO:0000256" key="3">
    <source>
        <dbReference type="ARBA" id="ARBA00016507"/>
    </source>
</evidence>
<name>A0A4S3KJL2_9GAMM</name>
<dbReference type="GO" id="GO:0005829">
    <property type="term" value="C:cytosol"/>
    <property type="evidence" value="ECO:0007669"/>
    <property type="project" value="TreeGrafter"/>
</dbReference>
<keyword evidence="6" id="KW-0653">Protein transport</keyword>
<reference evidence="10 11" key="1">
    <citation type="submission" date="2017-02" db="EMBL/GenBank/DDBJ databases">
        <title>Whole genome sequencing of Rhodanobacter lindaniclasticus DSM 17932.</title>
        <authorList>
            <person name="Kumar S."/>
            <person name="Patil P."/>
            <person name="Patil P.B."/>
        </authorList>
    </citation>
    <scope>NUCLEOTIDE SEQUENCE [LARGE SCALE GENOMIC DNA]</scope>
    <source>
        <strain evidence="10 11">DSM 17932</strain>
    </source>
</reference>
<comment type="similarity">
    <text evidence="2">Belongs to the FliH family.</text>
</comment>
<gene>
    <name evidence="10" type="ORF">B1991_04245</name>
</gene>
<keyword evidence="10" id="KW-0966">Cell projection</keyword>
<keyword evidence="10" id="KW-0282">Flagellum</keyword>
<dbReference type="PANTHER" id="PTHR34982">
    <property type="entry name" value="YOP PROTEINS TRANSLOCATION PROTEIN L"/>
    <property type="match status" value="1"/>
</dbReference>
<evidence type="ECO:0000256" key="5">
    <source>
        <dbReference type="ARBA" id="ARBA00022795"/>
    </source>
</evidence>
<protein>
    <recommendedName>
        <fullName evidence="3">Flagellar assembly protein FliH</fullName>
    </recommendedName>
</protein>
<comment type="caution">
    <text evidence="10">The sequence shown here is derived from an EMBL/GenBank/DDBJ whole genome shotgun (WGS) entry which is preliminary data.</text>
</comment>
<dbReference type="Pfam" id="PF02108">
    <property type="entry name" value="FliH"/>
    <property type="match status" value="1"/>
</dbReference>
<evidence type="ECO:0000313" key="11">
    <source>
        <dbReference type="Proteomes" id="UP000306317"/>
    </source>
</evidence>
<evidence type="ECO:0000256" key="8">
    <source>
        <dbReference type="SAM" id="MobiDB-lite"/>
    </source>
</evidence>
<feature type="region of interest" description="Disordered" evidence="8">
    <location>
        <begin position="16"/>
        <end position="36"/>
    </location>
</feature>
<dbReference type="GO" id="GO:0044781">
    <property type="term" value="P:bacterial-type flagellum organization"/>
    <property type="evidence" value="ECO:0007669"/>
    <property type="project" value="UniProtKB-KW"/>
</dbReference>
<evidence type="ECO:0000256" key="4">
    <source>
        <dbReference type="ARBA" id="ARBA00022448"/>
    </source>
</evidence>
<evidence type="ECO:0000256" key="7">
    <source>
        <dbReference type="ARBA" id="ARBA00023225"/>
    </source>
</evidence>
<evidence type="ECO:0000259" key="9">
    <source>
        <dbReference type="Pfam" id="PF02108"/>
    </source>
</evidence>
<keyword evidence="5" id="KW-1005">Bacterial flagellum biogenesis</keyword>
<evidence type="ECO:0000256" key="6">
    <source>
        <dbReference type="ARBA" id="ARBA00022927"/>
    </source>
</evidence>
<keyword evidence="11" id="KW-1185">Reference proteome</keyword>
<evidence type="ECO:0000256" key="1">
    <source>
        <dbReference type="ARBA" id="ARBA00003041"/>
    </source>
</evidence>